<protein>
    <submittedName>
        <fullName evidence="2">Uncharacterized protein</fullName>
    </submittedName>
</protein>
<keyword evidence="3" id="KW-1185">Reference proteome</keyword>
<name>A0ABN2PQ53_9MICC</name>
<accession>A0ABN2PQ53</accession>
<gene>
    <name evidence="2" type="ORF">GCM10009688_32890</name>
</gene>
<sequence length="51" mass="5853">MRRKNQKQQILLPQDPTVCQTITPGPTPQASFPTPKEAYSQTRRNPDKPVY</sequence>
<dbReference type="Proteomes" id="UP001500784">
    <property type="component" value="Unassembled WGS sequence"/>
</dbReference>
<reference evidence="2 3" key="1">
    <citation type="journal article" date="2019" name="Int. J. Syst. Evol. Microbiol.">
        <title>The Global Catalogue of Microorganisms (GCM) 10K type strain sequencing project: providing services to taxonomists for standard genome sequencing and annotation.</title>
        <authorList>
            <consortium name="The Broad Institute Genomics Platform"/>
            <consortium name="The Broad Institute Genome Sequencing Center for Infectious Disease"/>
            <person name="Wu L."/>
            <person name="Ma J."/>
        </authorList>
    </citation>
    <scope>NUCLEOTIDE SEQUENCE [LARGE SCALE GENOMIC DNA]</scope>
    <source>
        <strain evidence="2 3">JCM 13316</strain>
    </source>
</reference>
<feature type="compositionally biased region" description="Polar residues" evidence="1">
    <location>
        <begin position="7"/>
        <end position="32"/>
    </location>
</feature>
<proteinExistence type="predicted"/>
<dbReference type="EMBL" id="BAAALV010000013">
    <property type="protein sequence ID" value="GAA1925315.1"/>
    <property type="molecule type" value="Genomic_DNA"/>
</dbReference>
<evidence type="ECO:0000313" key="2">
    <source>
        <dbReference type="EMBL" id="GAA1925315.1"/>
    </source>
</evidence>
<organism evidence="2 3">
    <name type="scientific">Arthrobacter gandavensis</name>
    <dbReference type="NCBI Taxonomy" id="169960"/>
    <lineage>
        <taxon>Bacteria</taxon>
        <taxon>Bacillati</taxon>
        <taxon>Actinomycetota</taxon>
        <taxon>Actinomycetes</taxon>
        <taxon>Micrococcales</taxon>
        <taxon>Micrococcaceae</taxon>
        <taxon>Arthrobacter</taxon>
    </lineage>
</organism>
<evidence type="ECO:0000313" key="3">
    <source>
        <dbReference type="Proteomes" id="UP001500784"/>
    </source>
</evidence>
<feature type="region of interest" description="Disordered" evidence="1">
    <location>
        <begin position="1"/>
        <end position="51"/>
    </location>
</feature>
<evidence type="ECO:0000256" key="1">
    <source>
        <dbReference type="SAM" id="MobiDB-lite"/>
    </source>
</evidence>
<comment type="caution">
    <text evidence="2">The sequence shown here is derived from an EMBL/GenBank/DDBJ whole genome shotgun (WGS) entry which is preliminary data.</text>
</comment>